<organism evidence="7 8">
    <name type="scientific">Metarhizium album (strain ARSEF 1941)</name>
    <dbReference type="NCBI Taxonomy" id="1081103"/>
    <lineage>
        <taxon>Eukaryota</taxon>
        <taxon>Fungi</taxon>
        <taxon>Dikarya</taxon>
        <taxon>Ascomycota</taxon>
        <taxon>Pezizomycotina</taxon>
        <taxon>Sordariomycetes</taxon>
        <taxon>Hypocreomycetidae</taxon>
        <taxon>Hypocreales</taxon>
        <taxon>Clavicipitaceae</taxon>
        <taxon>Metarhizium</taxon>
    </lineage>
</organism>
<dbReference type="Gene3D" id="3.40.1810.10">
    <property type="entry name" value="Transcription factor, MADS-box"/>
    <property type="match status" value="1"/>
</dbReference>
<evidence type="ECO:0000313" key="7">
    <source>
        <dbReference type="EMBL" id="KHO00513.1"/>
    </source>
</evidence>
<evidence type="ECO:0000313" key="8">
    <source>
        <dbReference type="Proteomes" id="UP000030816"/>
    </source>
</evidence>
<evidence type="ECO:0000256" key="5">
    <source>
        <dbReference type="ARBA" id="ARBA00023242"/>
    </source>
</evidence>
<dbReference type="GO" id="GO:0005634">
    <property type="term" value="C:nucleus"/>
    <property type="evidence" value="ECO:0007669"/>
    <property type="project" value="UniProtKB-SubCell"/>
</dbReference>
<evidence type="ECO:0000259" key="6">
    <source>
        <dbReference type="PROSITE" id="PS50066"/>
    </source>
</evidence>
<dbReference type="InterPro" id="IPR036879">
    <property type="entry name" value="TF_MADSbox_sf"/>
</dbReference>
<keyword evidence="8" id="KW-1185">Reference proteome</keyword>
<dbReference type="RefSeq" id="XP_040681578.1">
    <property type="nucleotide sequence ID" value="XM_040820090.1"/>
</dbReference>
<evidence type="ECO:0000256" key="3">
    <source>
        <dbReference type="ARBA" id="ARBA00023125"/>
    </source>
</evidence>
<dbReference type="AlphaFoldDB" id="A0A0B2X430"/>
<sequence length="183" mass="20244">MTCNQCFARFSPFVGNELAQIYSDHIACNNSKDCRPVNIGDMQRVQKNRSSRFSKRRRNFLKKAHDLHIDCEVDVYLCVRSKRSNKIWQYSSDFTPPSQREMASIYPLPVVLGPEDFTKKGSTMGEPQGGHFPEKPSDALVLQASIASGVTGLEAESDPSEPFGASIPAGLFMSTGCLLSFDG</sequence>
<dbReference type="SUPFAM" id="SSF55455">
    <property type="entry name" value="SRF-like"/>
    <property type="match status" value="1"/>
</dbReference>
<keyword evidence="3" id="KW-0238">DNA-binding</keyword>
<dbReference type="GO" id="GO:0046983">
    <property type="term" value="F:protein dimerization activity"/>
    <property type="evidence" value="ECO:0007669"/>
    <property type="project" value="InterPro"/>
</dbReference>
<evidence type="ECO:0000256" key="4">
    <source>
        <dbReference type="ARBA" id="ARBA00023163"/>
    </source>
</evidence>
<accession>A0A0B2X430</accession>
<dbReference type="GO" id="GO:0045944">
    <property type="term" value="P:positive regulation of transcription by RNA polymerase II"/>
    <property type="evidence" value="ECO:0007669"/>
    <property type="project" value="UniProtKB-ARBA"/>
</dbReference>
<reference evidence="7 8" key="1">
    <citation type="journal article" date="2014" name="Proc. Natl. Acad. Sci. U.S.A.">
        <title>Trajectory and genomic determinants of fungal-pathogen speciation and host adaptation.</title>
        <authorList>
            <person name="Hu X."/>
            <person name="Xiao G."/>
            <person name="Zheng P."/>
            <person name="Shang Y."/>
            <person name="Su Y."/>
            <person name="Zhang X."/>
            <person name="Liu X."/>
            <person name="Zhan S."/>
            <person name="St Leger R.J."/>
            <person name="Wang C."/>
        </authorList>
    </citation>
    <scope>NUCLEOTIDE SEQUENCE [LARGE SCALE GENOMIC DNA]</scope>
    <source>
        <strain evidence="7 8">ARSEF 1941</strain>
    </source>
</reference>
<dbReference type="Pfam" id="PF00319">
    <property type="entry name" value="SRF-TF"/>
    <property type="match status" value="1"/>
</dbReference>
<evidence type="ECO:0000256" key="1">
    <source>
        <dbReference type="ARBA" id="ARBA00004123"/>
    </source>
</evidence>
<dbReference type="GeneID" id="63735746"/>
<dbReference type="Proteomes" id="UP000030816">
    <property type="component" value="Unassembled WGS sequence"/>
</dbReference>
<comment type="subcellular location">
    <subcellularLocation>
        <location evidence="1">Nucleus</location>
    </subcellularLocation>
</comment>
<keyword evidence="5" id="KW-0539">Nucleus</keyword>
<feature type="domain" description="MADS-box" evidence="6">
    <location>
        <begin position="48"/>
        <end position="84"/>
    </location>
</feature>
<proteinExistence type="predicted"/>
<name>A0A0B2X430_METAS</name>
<keyword evidence="2" id="KW-0805">Transcription regulation</keyword>
<dbReference type="OrthoDB" id="1898716at2759"/>
<dbReference type="PROSITE" id="PS50066">
    <property type="entry name" value="MADS_BOX_2"/>
    <property type="match status" value="1"/>
</dbReference>
<dbReference type="EMBL" id="AZHE01000002">
    <property type="protein sequence ID" value="KHO00513.1"/>
    <property type="molecule type" value="Genomic_DNA"/>
</dbReference>
<gene>
    <name evidence="7" type="ORF">MAM_01291</name>
</gene>
<dbReference type="HOGENOM" id="CLU_1532968_0_0_1"/>
<dbReference type="InterPro" id="IPR002100">
    <property type="entry name" value="TF_MADSbox"/>
</dbReference>
<dbReference type="GO" id="GO:0003677">
    <property type="term" value="F:DNA binding"/>
    <property type="evidence" value="ECO:0007669"/>
    <property type="project" value="UniProtKB-KW"/>
</dbReference>
<dbReference type="SMART" id="SM00432">
    <property type="entry name" value="MADS"/>
    <property type="match status" value="1"/>
</dbReference>
<keyword evidence="4" id="KW-0804">Transcription</keyword>
<evidence type="ECO:0000256" key="2">
    <source>
        <dbReference type="ARBA" id="ARBA00023015"/>
    </source>
</evidence>
<comment type="caution">
    <text evidence="7">The sequence shown here is derived from an EMBL/GenBank/DDBJ whole genome shotgun (WGS) entry which is preliminary data.</text>
</comment>
<protein>
    <submittedName>
        <fullName evidence="7">Transcription factor, MADS-box</fullName>
    </submittedName>
</protein>